<dbReference type="EMBL" id="KZ613848">
    <property type="protein sequence ID" value="PMD56194.1"/>
    <property type="molecule type" value="Genomic_DNA"/>
</dbReference>
<reference evidence="2 3" key="1">
    <citation type="submission" date="2016-04" db="EMBL/GenBank/DDBJ databases">
        <title>A degradative enzymes factory behind the ericoid mycorrhizal symbiosis.</title>
        <authorList>
            <consortium name="DOE Joint Genome Institute"/>
            <person name="Martino E."/>
            <person name="Morin E."/>
            <person name="Grelet G."/>
            <person name="Kuo A."/>
            <person name="Kohler A."/>
            <person name="Daghino S."/>
            <person name="Barry K."/>
            <person name="Choi C."/>
            <person name="Cichocki N."/>
            <person name="Clum A."/>
            <person name="Copeland A."/>
            <person name="Hainaut M."/>
            <person name="Haridas S."/>
            <person name="Labutti K."/>
            <person name="Lindquist E."/>
            <person name="Lipzen A."/>
            <person name="Khouja H.-R."/>
            <person name="Murat C."/>
            <person name="Ohm R."/>
            <person name="Olson A."/>
            <person name="Spatafora J."/>
            <person name="Veneault-Fourrey C."/>
            <person name="Henrissat B."/>
            <person name="Grigoriev I."/>
            <person name="Martin F."/>
            <person name="Perotto S."/>
        </authorList>
    </citation>
    <scope>NUCLEOTIDE SEQUENCE [LARGE SCALE GENOMIC DNA]</scope>
    <source>
        <strain evidence="2 3">E</strain>
    </source>
</reference>
<organism evidence="2 3">
    <name type="scientific">Hyaloscypha bicolor E</name>
    <dbReference type="NCBI Taxonomy" id="1095630"/>
    <lineage>
        <taxon>Eukaryota</taxon>
        <taxon>Fungi</taxon>
        <taxon>Dikarya</taxon>
        <taxon>Ascomycota</taxon>
        <taxon>Pezizomycotina</taxon>
        <taxon>Leotiomycetes</taxon>
        <taxon>Helotiales</taxon>
        <taxon>Hyaloscyphaceae</taxon>
        <taxon>Hyaloscypha</taxon>
        <taxon>Hyaloscypha bicolor</taxon>
    </lineage>
</organism>
<dbReference type="InParanoid" id="A0A2J6SZK3"/>
<dbReference type="GeneID" id="36595207"/>
<dbReference type="OrthoDB" id="5396681at2759"/>
<keyword evidence="3" id="KW-1185">Reference proteome</keyword>
<evidence type="ECO:0000313" key="2">
    <source>
        <dbReference type="EMBL" id="PMD56194.1"/>
    </source>
</evidence>
<protein>
    <recommendedName>
        <fullName evidence="1">CorA-like transporter domain-containing protein</fullName>
    </recommendedName>
</protein>
<feature type="domain" description="CorA-like transporter" evidence="1">
    <location>
        <begin position="20"/>
        <end position="267"/>
    </location>
</feature>
<dbReference type="AlphaFoldDB" id="A0A2J6SZK3"/>
<gene>
    <name evidence="2" type="ORF">K444DRAFT_665853</name>
</gene>
<dbReference type="STRING" id="1095630.A0A2J6SZK3"/>
<dbReference type="Proteomes" id="UP000235371">
    <property type="component" value="Unassembled WGS sequence"/>
</dbReference>
<dbReference type="InterPro" id="IPR058257">
    <property type="entry name" value="CorA-like_dom"/>
</dbReference>
<dbReference type="Pfam" id="PF26616">
    <property type="entry name" value="CorA-like"/>
    <property type="match status" value="1"/>
</dbReference>
<evidence type="ECO:0000313" key="3">
    <source>
        <dbReference type="Proteomes" id="UP000235371"/>
    </source>
</evidence>
<proteinExistence type="predicted"/>
<dbReference type="RefSeq" id="XP_024733098.1">
    <property type="nucleotide sequence ID" value="XM_024887131.1"/>
</dbReference>
<evidence type="ECO:0000259" key="1">
    <source>
        <dbReference type="Pfam" id="PF26616"/>
    </source>
</evidence>
<name>A0A2J6SZK3_9HELO</name>
<sequence length="475" mass="53973">MSQSSDSSLLFSDAASLEEQSLYRKCDQIFVSDESKTDVQVRKTCPGESSQSFQFGRSITGQGMDGGQSVLEVYQNTDNSQWFFFISQAHTWSRLNVSHGLFRQLCHGLQIMPQSAEIVSAFGARTTDDDEYFTTCHRQKIWGAQNDSTGAFRRSGETPSEMYAMASEPPHSLTCIDICYNIRFVERHGRDGLKDPWSFRQVAVYHSYDYERKKCSWVFIQLPKAVIASIVREAKPHSPLLIHWLIRHYCASEWRWYINYLSDLVSTMRDVSCFTRVDQDLEGLPLDFQQSQKLEVLRNKIRRVNLLLGSCISTTESLMAHATECYCQEDGDERNGNRSSEILLEFGQHVDVLKMHKAKASSLLESTQSIDFLTTKVLEFRQNHMTYNLNVSMENISRSMSNENKLMASTADQTRQDSKTIKTISIIALVYLPATLLSSVFSSELVQPISNTKGRAGGLTIITLLAAKLWERKTG</sequence>
<accession>A0A2J6SZK3</accession>